<dbReference type="GO" id="GO:0006212">
    <property type="term" value="P:uracil catabolic process"/>
    <property type="evidence" value="ECO:0007669"/>
    <property type="project" value="UniProtKB-UniRule"/>
</dbReference>
<comment type="similarity">
    <text evidence="2">Belongs to the AB hydrolase superfamily. Hydrolase RutD family.</text>
</comment>
<dbReference type="PATRIC" id="fig|61647.15.peg.2604"/>
<proteinExistence type="inferred from homology"/>
<keyword evidence="6" id="KW-1185">Reference proteome</keyword>
<evidence type="ECO:0000259" key="4">
    <source>
        <dbReference type="Pfam" id="PF00561"/>
    </source>
</evidence>
<comment type="function">
    <text evidence="2">Involved in pyrimidine catabolism. May facilitate the hydrolysis of carbamate, a reaction that can also occur spontaneously.</text>
</comment>
<dbReference type="InterPro" id="IPR000073">
    <property type="entry name" value="AB_hydrolase_1"/>
</dbReference>
<comment type="catalytic activity">
    <reaction evidence="2">
        <text>carbamate + 2 H(+) = NH4(+) + CO2</text>
        <dbReference type="Rhea" id="RHEA:15649"/>
        <dbReference type="ChEBI" id="CHEBI:13941"/>
        <dbReference type="ChEBI" id="CHEBI:15378"/>
        <dbReference type="ChEBI" id="CHEBI:16526"/>
        <dbReference type="ChEBI" id="CHEBI:28938"/>
    </reaction>
</comment>
<keyword evidence="3" id="KW-0472">Membrane</keyword>
<dbReference type="GO" id="GO:0016811">
    <property type="term" value="F:hydrolase activity, acting on carbon-nitrogen (but not peptide) bonds, in linear amides"/>
    <property type="evidence" value="ECO:0007669"/>
    <property type="project" value="InterPro"/>
</dbReference>
<gene>
    <name evidence="2" type="primary">rutD</name>
    <name evidence="5" type="ORF">ABW06_20230</name>
</gene>
<evidence type="ECO:0000313" key="6">
    <source>
        <dbReference type="Proteomes" id="UP000036196"/>
    </source>
</evidence>
<sequence length="267" mass="28453">MSGLHTHPAPYAGAPVVVMVSGLGGTGGYWLPQLAVLKTRYQVLFWDQRGTGSNPATLADDYSMAMMARELRNALAQAGFGRVAIIGHALGALIGLQMALDFPEAVSGLVLVNGWLSLSPHTRRCFAVRERLLAAGGAEAWVEAQPLFLYPADWMAEQMPRLEAEEALGLSHFQGEHNLRRRLAALKGADFSARAQALACPALVIAARDDLLVPSACSTTLHRALPDSTLAVMASGGHACNVTEPDIFNALLLDGMTAHLFAEKESV</sequence>
<organism evidence="5 6">
    <name type="scientific">Pluralibacter gergoviae</name>
    <name type="common">Enterobacter gergoviae</name>
    <dbReference type="NCBI Taxonomy" id="61647"/>
    <lineage>
        <taxon>Bacteria</taxon>
        <taxon>Pseudomonadati</taxon>
        <taxon>Pseudomonadota</taxon>
        <taxon>Gammaproteobacteria</taxon>
        <taxon>Enterobacterales</taxon>
        <taxon>Enterobacteriaceae</taxon>
        <taxon>Pluralibacter</taxon>
    </lineage>
</organism>
<dbReference type="PRINTS" id="PR00111">
    <property type="entry name" value="ABHYDROLASE"/>
</dbReference>
<dbReference type="STRING" id="61647.LG71_19255"/>
<dbReference type="InterPro" id="IPR019913">
    <property type="entry name" value="Pyrimidine_utilisation_RutD"/>
</dbReference>
<dbReference type="Gene3D" id="3.40.50.1820">
    <property type="entry name" value="alpha/beta hydrolase"/>
    <property type="match status" value="1"/>
</dbReference>
<dbReference type="GO" id="GO:0019740">
    <property type="term" value="P:nitrogen utilization"/>
    <property type="evidence" value="ECO:0007669"/>
    <property type="project" value="UniProtKB-UniRule"/>
</dbReference>
<reference evidence="5 6" key="1">
    <citation type="submission" date="2015-05" db="EMBL/GenBank/DDBJ databases">
        <title>Genome sequences of Pluralibacter gergoviae.</title>
        <authorList>
            <person name="Greninger A.L."/>
            <person name="Miller S."/>
        </authorList>
    </citation>
    <scope>NUCLEOTIDE SEQUENCE [LARGE SCALE GENOMIC DNA]</scope>
    <source>
        <strain evidence="5 6">JS81F13</strain>
    </source>
</reference>
<dbReference type="EMBL" id="LDZF01000026">
    <property type="protein sequence ID" value="KMK11654.1"/>
    <property type="molecule type" value="Genomic_DNA"/>
</dbReference>
<dbReference type="RefSeq" id="WP_048280331.1">
    <property type="nucleotide sequence ID" value="NZ_LDZF01000026.1"/>
</dbReference>
<protein>
    <recommendedName>
        <fullName evidence="2">Putative carbamate hydrolase RutD</fullName>
        <ecNumber evidence="2">3.5.1.-</ecNumber>
    </recommendedName>
    <alternativeName>
        <fullName evidence="2">Aminohydrolase</fullName>
    </alternativeName>
</protein>
<keyword evidence="1 2" id="KW-0378">Hydrolase</keyword>
<keyword evidence="3" id="KW-0812">Transmembrane</keyword>
<dbReference type="AlphaFoldDB" id="A0A0J5M3L3"/>
<keyword evidence="3" id="KW-1133">Transmembrane helix</keyword>
<dbReference type="PANTHER" id="PTHR43798">
    <property type="entry name" value="MONOACYLGLYCEROL LIPASE"/>
    <property type="match status" value="1"/>
</dbReference>
<dbReference type="NCBIfam" id="TIGR03611">
    <property type="entry name" value="RutD"/>
    <property type="match status" value="1"/>
</dbReference>
<accession>A0A0J5M3L3</accession>
<name>A0A0J5M3L3_PLUGE</name>
<dbReference type="SUPFAM" id="SSF53474">
    <property type="entry name" value="alpha/beta-Hydrolases"/>
    <property type="match status" value="1"/>
</dbReference>
<dbReference type="GO" id="GO:0016020">
    <property type="term" value="C:membrane"/>
    <property type="evidence" value="ECO:0007669"/>
    <property type="project" value="TreeGrafter"/>
</dbReference>
<dbReference type="eggNOG" id="COG2021">
    <property type="taxonomic scope" value="Bacteria"/>
</dbReference>
<comment type="caution">
    <text evidence="5">The sequence shown here is derived from an EMBL/GenBank/DDBJ whole genome shotgun (WGS) entry which is preliminary data.</text>
</comment>
<dbReference type="EC" id="3.5.1.-" evidence="2"/>
<dbReference type="Proteomes" id="UP000036196">
    <property type="component" value="Unassembled WGS sequence"/>
</dbReference>
<dbReference type="InterPro" id="IPR050266">
    <property type="entry name" value="AB_hydrolase_sf"/>
</dbReference>
<feature type="domain" description="AB hydrolase-1" evidence="4">
    <location>
        <begin position="15"/>
        <end position="121"/>
    </location>
</feature>
<evidence type="ECO:0000256" key="3">
    <source>
        <dbReference type="SAM" id="Phobius"/>
    </source>
</evidence>
<feature type="transmembrane region" description="Helical" evidence="3">
    <location>
        <begin position="12"/>
        <end position="31"/>
    </location>
</feature>
<dbReference type="Pfam" id="PF00561">
    <property type="entry name" value="Abhydrolase_1"/>
    <property type="match status" value="1"/>
</dbReference>
<dbReference type="InterPro" id="IPR029058">
    <property type="entry name" value="AB_hydrolase_fold"/>
</dbReference>
<evidence type="ECO:0000256" key="1">
    <source>
        <dbReference type="ARBA" id="ARBA00022801"/>
    </source>
</evidence>
<dbReference type="HAMAP" id="MF_00832">
    <property type="entry name" value="RutD"/>
    <property type="match status" value="1"/>
</dbReference>
<dbReference type="PANTHER" id="PTHR43798:SF33">
    <property type="entry name" value="HYDROLASE, PUTATIVE (AFU_ORTHOLOGUE AFUA_2G14860)-RELATED"/>
    <property type="match status" value="1"/>
</dbReference>
<evidence type="ECO:0000313" key="5">
    <source>
        <dbReference type="EMBL" id="KMK11654.1"/>
    </source>
</evidence>
<evidence type="ECO:0000256" key="2">
    <source>
        <dbReference type="HAMAP-Rule" id="MF_00832"/>
    </source>
</evidence>